<gene>
    <name evidence="4" type="ORF">DN069_09510</name>
</gene>
<dbReference type="Pfam" id="PF13692">
    <property type="entry name" value="Glyco_trans_1_4"/>
    <property type="match status" value="1"/>
</dbReference>
<dbReference type="PANTHER" id="PTHR45947">
    <property type="entry name" value="SULFOQUINOVOSYL TRANSFERASE SQD2"/>
    <property type="match status" value="1"/>
</dbReference>
<organism evidence="4 5">
    <name type="scientific">Streptacidiphilus pinicola</name>
    <dbReference type="NCBI Taxonomy" id="2219663"/>
    <lineage>
        <taxon>Bacteria</taxon>
        <taxon>Bacillati</taxon>
        <taxon>Actinomycetota</taxon>
        <taxon>Actinomycetes</taxon>
        <taxon>Kitasatosporales</taxon>
        <taxon>Streptomycetaceae</taxon>
        <taxon>Streptacidiphilus</taxon>
    </lineage>
</organism>
<dbReference type="SUPFAM" id="SSF53756">
    <property type="entry name" value="UDP-Glycosyltransferase/glycogen phosphorylase"/>
    <property type="match status" value="1"/>
</dbReference>
<dbReference type="CDD" id="cd03801">
    <property type="entry name" value="GT4_PimA-like"/>
    <property type="match status" value="1"/>
</dbReference>
<evidence type="ECO:0000256" key="1">
    <source>
        <dbReference type="ARBA" id="ARBA00022676"/>
    </source>
</evidence>
<sequence>MQVKSSPDARRRGRPDLPLRIALVHGFGSPAHPRGEDEAVRDQAAALRRIGCEVSIVGASTDDRPRGLLRAARTGAELALGLGRCPDQELRQLQPHVVHVHNLFPAFARGWLRRWAGPLIATVHNYRPMCAAATLFRDGQVCTRCLDGSPWTGVRHRCFRQSAVATVPLALAARRGAARDPLLSRADRIAVPSQLSWDLYRKAGLPVERLALLPHFVPQPPSAGAPTDGVGRWAYVGRLSREKGVVDMLRRWPTTEPLDVVGDGDLARECRRAAPPSVRFVGTLDREEVRRRMPWWTGLVFPSRGFESAPLVYPEALAAGLPVVAWAGSSVAYAVRLHETGAVVGRGERLGPILDSVRHRRPSLREHCRHAYQAEFSEARWAELTLRVYRQAAQRRVALQTERGTG</sequence>
<dbReference type="RefSeq" id="WP_111500440.1">
    <property type="nucleotide sequence ID" value="NZ_QKYN01000037.1"/>
</dbReference>
<protein>
    <recommendedName>
        <fullName evidence="3">Glycosyltransferase subfamily 4-like N-terminal domain-containing protein</fullName>
    </recommendedName>
</protein>
<dbReference type="Proteomes" id="UP000248889">
    <property type="component" value="Unassembled WGS sequence"/>
</dbReference>
<comment type="caution">
    <text evidence="4">The sequence shown here is derived from an EMBL/GenBank/DDBJ whole genome shotgun (WGS) entry which is preliminary data.</text>
</comment>
<reference evidence="4 5" key="1">
    <citation type="submission" date="2018-06" db="EMBL/GenBank/DDBJ databases">
        <title>Streptacidiphilus pinicola sp. nov., isolated from pine grove soil.</title>
        <authorList>
            <person name="Roh S.G."/>
            <person name="Park S."/>
            <person name="Kim M.-K."/>
            <person name="Yun B.-R."/>
            <person name="Park J."/>
            <person name="Kim M.J."/>
            <person name="Kim Y.S."/>
            <person name="Kim S.B."/>
        </authorList>
    </citation>
    <scope>NUCLEOTIDE SEQUENCE [LARGE SCALE GENOMIC DNA]</scope>
    <source>
        <strain evidence="4 5">MMS16-CNU450</strain>
    </source>
</reference>
<dbReference type="OrthoDB" id="9787111at2"/>
<keyword evidence="5" id="KW-1185">Reference proteome</keyword>
<evidence type="ECO:0000256" key="2">
    <source>
        <dbReference type="ARBA" id="ARBA00022679"/>
    </source>
</evidence>
<dbReference type="Pfam" id="PF13439">
    <property type="entry name" value="Glyco_transf_4"/>
    <property type="match status" value="1"/>
</dbReference>
<dbReference type="AlphaFoldDB" id="A0A2X0JDL8"/>
<dbReference type="InterPro" id="IPR050194">
    <property type="entry name" value="Glycosyltransferase_grp1"/>
</dbReference>
<accession>A0A2X0JDL8</accession>
<keyword evidence="1" id="KW-0328">Glycosyltransferase</keyword>
<proteinExistence type="predicted"/>
<evidence type="ECO:0000259" key="3">
    <source>
        <dbReference type="Pfam" id="PF13439"/>
    </source>
</evidence>
<dbReference type="GO" id="GO:0016757">
    <property type="term" value="F:glycosyltransferase activity"/>
    <property type="evidence" value="ECO:0007669"/>
    <property type="project" value="UniProtKB-KW"/>
</dbReference>
<dbReference type="EMBL" id="QKYN01000037">
    <property type="protein sequence ID" value="RAG85738.1"/>
    <property type="molecule type" value="Genomic_DNA"/>
</dbReference>
<dbReference type="Gene3D" id="3.40.50.2000">
    <property type="entry name" value="Glycogen Phosphorylase B"/>
    <property type="match status" value="2"/>
</dbReference>
<evidence type="ECO:0000313" key="4">
    <source>
        <dbReference type="EMBL" id="RAG85738.1"/>
    </source>
</evidence>
<dbReference type="GO" id="GO:1901137">
    <property type="term" value="P:carbohydrate derivative biosynthetic process"/>
    <property type="evidence" value="ECO:0007669"/>
    <property type="project" value="UniProtKB-ARBA"/>
</dbReference>
<dbReference type="PANTHER" id="PTHR45947:SF13">
    <property type="entry name" value="TRANSFERASE"/>
    <property type="match status" value="1"/>
</dbReference>
<name>A0A2X0JDL8_9ACTN</name>
<keyword evidence="2" id="KW-0808">Transferase</keyword>
<evidence type="ECO:0000313" key="5">
    <source>
        <dbReference type="Proteomes" id="UP000248889"/>
    </source>
</evidence>
<feature type="domain" description="Glycosyltransferase subfamily 4-like N-terminal" evidence="3">
    <location>
        <begin position="40"/>
        <end position="217"/>
    </location>
</feature>
<dbReference type="InterPro" id="IPR028098">
    <property type="entry name" value="Glyco_trans_4-like_N"/>
</dbReference>